<dbReference type="OrthoDB" id="9807434at2"/>
<dbReference type="EC" id="2.7.4.25" evidence="8"/>
<dbReference type="SUPFAM" id="SSF52540">
    <property type="entry name" value="P-loop containing nucleoside triphosphate hydrolases"/>
    <property type="match status" value="1"/>
</dbReference>
<protein>
    <recommendedName>
        <fullName evidence="8">Cytidylate kinase</fullName>
        <shortName evidence="8">CK</shortName>
        <ecNumber evidence="8">2.7.4.25</ecNumber>
    </recommendedName>
    <alternativeName>
        <fullName evidence="8">Cytidine monophosphate kinase</fullName>
        <shortName evidence="8">CMP kinase</shortName>
    </alternativeName>
</protein>
<dbReference type="GO" id="GO:0036431">
    <property type="term" value="F:dCMP kinase activity"/>
    <property type="evidence" value="ECO:0007669"/>
    <property type="project" value="InterPro"/>
</dbReference>
<comment type="catalytic activity">
    <reaction evidence="7 8">
        <text>CMP + ATP = CDP + ADP</text>
        <dbReference type="Rhea" id="RHEA:11600"/>
        <dbReference type="ChEBI" id="CHEBI:30616"/>
        <dbReference type="ChEBI" id="CHEBI:58069"/>
        <dbReference type="ChEBI" id="CHEBI:60377"/>
        <dbReference type="ChEBI" id="CHEBI:456216"/>
        <dbReference type="EC" id="2.7.4.25"/>
    </reaction>
</comment>
<dbReference type="GO" id="GO:0015949">
    <property type="term" value="P:nucleobase-containing small molecule interconversion"/>
    <property type="evidence" value="ECO:0007669"/>
    <property type="project" value="TreeGrafter"/>
</dbReference>
<keyword evidence="5 8" id="KW-0067">ATP-binding</keyword>
<comment type="caution">
    <text evidence="10">The sequence shown here is derived from an EMBL/GenBank/DDBJ whole genome shotgun (WGS) entry which is preliminary data.</text>
</comment>
<dbReference type="EMBL" id="BFBY01000006">
    <property type="protein sequence ID" value="GBG05040.1"/>
    <property type="molecule type" value="Genomic_DNA"/>
</dbReference>
<evidence type="ECO:0000256" key="7">
    <source>
        <dbReference type="ARBA" id="ARBA00048478"/>
    </source>
</evidence>
<organism evidence="10 11">
    <name type="scientific">Lactobacillus rodentium</name>
    <dbReference type="NCBI Taxonomy" id="947835"/>
    <lineage>
        <taxon>Bacteria</taxon>
        <taxon>Bacillati</taxon>
        <taxon>Bacillota</taxon>
        <taxon>Bacilli</taxon>
        <taxon>Lactobacillales</taxon>
        <taxon>Lactobacillaceae</taxon>
        <taxon>Lactobacillus</taxon>
    </lineage>
</organism>
<name>A0A2Z6TFI9_9LACO</name>
<sequence>MQVAIDGPASAGKSTVAKIVAKNLNFIYIDTGAMYRACTLIAQKGNVDYGDEAEILKLLAKNKIEFKNGEKEQKVFINGQDVSLAIRTPEITANVSQVSALPGIREKMVELQRKMAGENNVIMDGRDIGTTVLPNADVKIFLIASVASRAKRRFLDFKEKGIHQDLAEIEHDIEERDYKDSHRKISPLKKATDAIELDTTNLTIDEVVAKITTLIEKKQKKQSKE</sequence>
<dbReference type="HAMAP" id="MF_00238">
    <property type="entry name" value="Cytidyl_kinase_type1"/>
    <property type="match status" value="1"/>
</dbReference>
<evidence type="ECO:0000313" key="10">
    <source>
        <dbReference type="EMBL" id="GBG05040.1"/>
    </source>
</evidence>
<dbReference type="Gene3D" id="3.40.50.300">
    <property type="entry name" value="P-loop containing nucleotide triphosphate hydrolases"/>
    <property type="match status" value="1"/>
</dbReference>
<dbReference type="Proteomes" id="UP000257317">
    <property type="component" value="Unassembled WGS sequence"/>
</dbReference>
<evidence type="ECO:0000256" key="1">
    <source>
        <dbReference type="ARBA" id="ARBA00009427"/>
    </source>
</evidence>
<dbReference type="NCBIfam" id="TIGR00017">
    <property type="entry name" value="cmk"/>
    <property type="match status" value="1"/>
</dbReference>
<evidence type="ECO:0000256" key="3">
    <source>
        <dbReference type="ARBA" id="ARBA00022741"/>
    </source>
</evidence>
<accession>A0A2Z6TFI9</accession>
<proteinExistence type="inferred from homology"/>
<dbReference type="Pfam" id="PF02224">
    <property type="entry name" value="Cytidylate_kin"/>
    <property type="match status" value="1"/>
</dbReference>
<dbReference type="GO" id="GO:0006220">
    <property type="term" value="P:pyrimidine nucleotide metabolic process"/>
    <property type="evidence" value="ECO:0007669"/>
    <property type="project" value="UniProtKB-UniRule"/>
</dbReference>
<dbReference type="InterPro" id="IPR003136">
    <property type="entry name" value="Cytidylate_kin"/>
</dbReference>
<gene>
    <name evidence="8 10" type="primary">cmk</name>
    <name evidence="10" type="ORF">LrDSM24759_09540</name>
</gene>
<dbReference type="InterPro" id="IPR011994">
    <property type="entry name" value="Cytidylate_kinase_dom"/>
</dbReference>
<dbReference type="InterPro" id="IPR027417">
    <property type="entry name" value="P-loop_NTPase"/>
</dbReference>
<keyword evidence="2 8" id="KW-0808">Transferase</keyword>
<dbReference type="CDD" id="cd02020">
    <property type="entry name" value="CMPK"/>
    <property type="match status" value="1"/>
</dbReference>
<evidence type="ECO:0000256" key="8">
    <source>
        <dbReference type="HAMAP-Rule" id="MF_00238"/>
    </source>
</evidence>
<evidence type="ECO:0000256" key="2">
    <source>
        <dbReference type="ARBA" id="ARBA00022679"/>
    </source>
</evidence>
<evidence type="ECO:0000313" key="11">
    <source>
        <dbReference type="Proteomes" id="UP000257317"/>
    </source>
</evidence>
<evidence type="ECO:0000256" key="4">
    <source>
        <dbReference type="ARBA" id="ARBA00022777"/>
    </source>
</evidence>
<comment type="similarity">
    <text evidence="1 8">Belongs to the cytidylate kinase family. Type 1 subfamily.</text>
</comment>
<dbReference type="PANTHER" id="PTHR21299:SF2">
    <property type="entry name" value="CYTIDYLATE KINASE"/>
    <property type="match status" value="1"/>
</dbReference>
<dbReference type="AlphaFoldDB" id="A0A2Z6TFI9"/>
<evidence type="ECO:0000259" key="9">
    <source>
        <dbReference type="Pfam" id="PF02224"/>
    </source>
</evidence>
<evidence type="ECO:0000256" key="5">
    <source>
        <dbReference type="ARBA" id="ARBA00022840"/>
    </source>
</evidence>
<comment type="catalytic activity">
    <reaction evidence="6 8">
        <text>dCMP + ATP = dCDP + ADP</text>
        <dbReference type="Rhea" id="RHEA:25094"/>
        <dbReference type="ChEBI" id="CHEBI:30616"/>
        <dbReference type="ChEBI" id="CHEBI:57566"/>
        <dbReference type="ChEBI" id="CHEBI:58593"/>
        <dbReference type="ChEBI" id="CHEBI:456216"/>
        <dbReference type="EC" id="2.7.4.25"/>
    </reaction>
</comment>
<comment type="subcellular location">
    <subcellularLocation>
        <location evidence="8">Cytoplasm</location>
    </subcellularLocation>
</comment>
<feature type="binding site" evidence="8">
    <location>
        <begin position="7"/>
        <end position="15"/>
    </location>
    <ligand>
        <name>ATP</name>
        <dbReference type="ChEBI" id="CHEBI:30616"/>
    </ligand>
</feature>
<dbReference type="RefSeq" id="WP_117118367.1">
    <property type="nucleotide sequence ID" value="NZ_BFBY01000006.1"/>
</dbReference>
<feature type="domain" description="Cytidylate kinase" evidence="9">
    <location>
        <begin position="3"/>
        <end position="216"/>
    </location>
</feature>
<dbReference type="PANTHER" id="PTHR21299">
    <property type="entry name" value="CYTIDYLATE KINASE/PANTOATE-BETA-ALANINE LIGASE"/>
    <property type="match status" value="1"/>
</dbReference>
<dbReference type="GO" id="GO:0005829">
    <property type="term" value="C:cytosol"/>
    <property type="evidence" value="ECO:0007669"/>
    <property type="project" value="TreeGrafter"/>
</dbReference>
<evidence type="ECO:0000256" key="6">
    <source>
        <dbReference type="ARBA" id="ARBA00047615"/>
    </source>
</evidence>
<keyword evidence="8" id="KW-0963">Cytoplasm</keyword>
<keyword evidence="11" id="KW-1185">Reference proteome</keyword>
<dbReference type="GO" id="GO:0005524">
    <property type="term" value="F:ATP binding"/>
    <property type="evidence" value="ECO:0007669"/>
    <property type="project" value="UniProtKB-UniRule"/>
</dbReference>
<keyword evidence="4 8" id="KW-0418">Kinase</keyword>
<keyword evidence="3 8" id="KW-0547">Nucleotide-binding</keyword>
<dbReference type="GO" id="GO:0036430">
    <property type="term" value="F:CMP kinase activity"/>
    <property type="evidence" value="ECO:0007669"/>
    <property type="project" value="RHEA"/>
</dbReference>
<reference evidence="11" key="1">
    <citation type="submission" date="2018-03" db="EMBL/GenBank/DDBJ databases">
        <title>New taxa in the Lactobacillus gasseri group.</title>
        <authorList>
            <person name="Tanizawa Y."/>
            <person name="Tohno M."/>
            <person name="Endo A."/>
            <person name="Arita M."/>
        </authorList>
    </citation>
    <scope>NUCLEOTIDE SEQUENCE [LARGE SCALE GENOMIC DNA]</scope>
    <source>
        <strain evidence="11">DSM 24759</strain>
    </source>
</reference>